<dbReference type="GO" id="GO:0005576">
    <property type="term" value="C:extracellular region"/>
    <property type="evidence" value="ECO:0007669"/>
    <property type="project" value="UniProtKB-SubCell"/>
</dbReference>
<gene>
    <name evidence="5" type="ORF">L345_17679</name>
</gene>
<keyword evidence="4" id="KW-1015">Disulfide bond</keyword>
<proteinExistence type="predicted"/>
<sequence>YTRICHKSSFISETCPDGQNLCYLKSWCDIFCGSRGERLEFGCAATCPEVKPGVNIECCSTDNCNPHPKLRP</sequence>
<feature type="non-terminal residue" evidence="5">
    <location>
        <position position="1"/>
    </location>
</feature>
<evidence type="ECO:0000256" key="2">
    <source>
        <dbReference type="ARBA" id="ARBA00022525"/>
    </source>
</evidence>
<evidence type="ECO:0000256" key="4">
    <source>
        <dbReference type="ARBA" id="ARBA00023157"/>
    </source>
</evidence>
<dbReference type="Pfam" id="PF21947">
    <property type="entry name" value="Toxin_cobra-type"/>
    <property type="match status" value="1"/>
</dbReference>
<name>V8N389_OPHHA</name>
<organism evidence="5 6">
    <name type="scientific">Ophiophagus hannah</name>
    <name type="common">King cobra</name>
    <name type="synonym">Naja hannah</name>
    <dbReference type="NCBI Taxonomy" id="8665"/>
    <lineage>
        <taxon>Eukaryota</taxon>
        <taxon>Metazoa</taxon>
        <taxon>Chordata</taxon>
        <taxon>Craniata</taxon>
        <taxon>Vertebrata</taxon>
        <taxon>Euteleostomi</taxon>
        <taxon>Lepidosauria</taxon>
        <taxon>Squamata</taxon>
        <taxon>Bifurcata</taxon>
        <taxon>Unidentata</taxon>
        <taxon>Episquamata</taxon>
        <taxon>Toxicofera</taxon>
        <taxon>Serpentes</taxon>
        <taxon>Colubroidea</taxon>
        <taxon>Elapidae</taxon>
        <taxon>Elapinae</taxon>
        <taxon>Ophiophagus</taxon>
    </lineage>
</organism>
<dbReference type="SUPFAM" id="SSF57302">
    <property type="entry name" value="Snake toxin-like"/>
    <property type="match status" value="1"/>
</dbReference>
<dbReference type="GO" id="GO:0090729">
    <property type="term" value="F:toxin activity"/>
    <property type="evidence" value="ECO:0007669"/>
    <property type="project" value="InterPro"/>
</dbReference>
<protein>
    <submittedName>
        <fullName evidence="5">Uncharacterized protein</fullName>
    </submittedName>
</protein>
<dbReference type="CDD" id="cd00206">
    <property type="entry name" value="TFP_snake_toxin"/>
    <property type="match status" value="1"/>
</dbReference>
<dbReference type="FunFam" id="2.10.60.10:FF:000024">
    <property type="entry name" value="Cytotoxin 1"/>
    <property type="match status" value="1"/>
</dbReference>
<dbReference type="EMBL" id="AZIM01016929">
    <property type="protein sequence ID" value="ETE56610.1"/>
    <property type="molecule type" value="Genomic_DNA"/>
</dbReference>
<dbReference type="AlphaFoldDB" id="V8N389"/>
<dbReference type="InterPro" id="IPR054131">
    <property type="entry name" value="Toxin_cobra-type"/>
</dbReference>
<reference evidence="5 6" key="1">
    <citation type="journal article" date="2013" name="Proc. Natl. Acad. Sci. U.S.A.">
        <title>The king cobra genome reveals dynamic gene evolution and adaptation in the snake venom system.</title>
        <authorList>
            <person name="Vonk F.J."/>
            <person name="Casewell N.R."/>
            <person name="Henkel C.V."/>
            <person name="Heimberg A.M."/>
            <person name="Jansen H.J."/>
            <person name="McCleary R.J."/>
            <person name="Kerkkamp H.M."/>
            <person name="Vos R.A."/>
            <person name="Guerreiro I."/>
            <person name="Calvete J.J."/>
            <person name="Wuster W."/>
            <person name="Woods A.E."/>
            <person name="Logan J.M."/>
            <person name="Harrison R.A."/>
            <person name="Castoe T.A."/>
            <person name="de Koning A.P."/>
            <person name="Pollock D.D."/>
            <person name="Yandell M."/>
            <person name="Calderon D."/>
            <person name="Renjifo C."/>
            <person name="Currier R.B."/>
            <person name="Salgado D."/>
            <person name="Pla D."/>
            <person name="Sanz L."/>
            <person name="Hyder A.S."/>
            <person name="Ribeiro J.M."/>
            <person name="Arntzen J.W."/>
            <person name="van den Thillart G.E."/>
            <person name="Boetzer M."/>
            <person name="Pirovano W."/>
            <person name="Dirks R.P."/>
            <person name="Spaink H.P."/>
            <person name="Duboule D."/>
            <person name="McGlinn E."/>
            <person name="Kini R.M."/>
            <person name="Richardson M.K."/>
        </authorList>
    </citation>
    <scope>NUCLEOTIDE SEQUENCE</scope>
    <source>
        <tissue evidence="5">Blood</tissue>
    </source>
</reference>
<keyword evidence="6" id="KW-1185">Reference proteome</keyword>
<dbReference type="InterPro" id="IPR018354">
    <property type="entry name" value="Snake_toxin_con_site"/>
</dbReference>
<evidence type="ECO:0000256" key="1">
    <source>
        <dbReference type="ARBA" id="ARBA00004613"/>
    </source>
</evidence>
<comment type="caution">
    <text evidence="5">The sequence shown here is derived from an EMBL/GenBank/DDBJ whole genome shotgun (WGS) entry which is preliminary data.</text>
</comment>
<dbReference type="Gene3D" id="2.10.60.10">
    <property type="entry name" value="CD59"/>
    <property type="match status" value="1"/>
</dbReference>
<dbReference type="Proteomes" id="UP000018936">
    <property type="component" value="Unassembled WGS sequence"/>
</dbReference>
<dbReference type="OrthoDB" id="10361937at2759"/>
<keyword evidence="3" id="KW-0732">Signal</keyword>
<evidence type="ECO:0000313" key="6">
    <source>
        <dbReference type="Proteomes" id="UP000018936"/>
    </source>
</evidence>
<accession>V8N389</accession>
<evidence type="ECO:0000256" key="3">
    <source>
        <dbReference type="ARBA" id="ARBA00022729"/>
    </source>
</evidence>
<dbReference type="PROSITE" id="PS00272">
    <property type="entry name" value="SNAKE_TOXIN"/>
    <property type="match status" value="1"/>
</dbReference>
<dbReference type="InterPro" id="IPR045860">
    <property type="entry name" value="Snake_toxin-like_sf"/>
</dbReference>
<keyword evidence="2" id="KW-0964">Secreted</keyword>
<dbReference type="InterPro" id="IPR003571">
    <property type="entry name" value="Snake_3FTx"/>
</dbReference>
<comment type="subcellular location">
    <subcellularLocation>
        <location evidence="1">Secreted</location>
    </subcellularLocation>
</comment>
<evidence type="ECO:0000313" key="5">
    <source>
        <dbReference type="EMBL" id="ETE56610.1"/>
    </source>
</evidence>